<dbReference type="PROSITE" id="PS51892">
    <property type="entry name" value="SUBTILASE"/>
    <property type="match status" value="1"/>
</dbReference>
<dbReference type="GO" id="GO:0006508">
    <property type="term" value="P:proteolysis"/>
    <property type="evidence" value="ECO:0007669"/>
    <property type="project" value="UniProtKB-KW"/>
</dbReference>
<dbReference type="GO" id="GO:0004252">
    <property type="term" value="F:serine-type endopeptidase activity"/>
    <property type="evidence" value="ECO:0007669"/>
    <property type="project" value="UniProtKB-UniRule"/>
</dbReference>
<dbReference type="Pfam" id="PF00082">
    <property type="entry name" value="Peptidase_S8"/>
    <property type="match status" value="1"/>
</dbReference>
<dbReference type="InterPro" id="IPR000209">
    <property type="entry name" value="Peptidase_S8/S53_dom"/>
</dbReference>
<evidence type="ECO:0000256" key="8">
    <source>
        <dbReference type="RuleBase" id="RU003355"/>
    </source>
</evidence>
<dbReference type="PROSITE" id="PS00136">
    <property type="entry name" value="SUBTILASE_ASP"/>
    <property type="match status" value="1"/>
</dbReference>
<evidence type="ECO:0000256" key="5">
    <source>
        <dbReference type="ARBA" id="ARBA00022825"/>
    </source>
</evidence>
<dbReference type="PROSITE" id="PS00137">
    <property type="entry name" value="SUBTILASE_HIS"/>
    <property type="match status" value="1"/>
</dbReference>
<feature type="domain" description="Peptidase S8/S53" evidence="10">
    <location>
        <begin position="177"/>
        <end position="568"/>
    </location>
</feature>
<dbReference type="Gene3D" id="3.40.50.200">
    <property type="entry name" value="Peptidase S8/S53 domain"/>
    <property type="match status" value="2"/>
</dbReference>
<comment type="caution">
    <text evidence="12">The sequence shown here is derived from an EMBL/GenBank/DDBJ whole genome shotgun (WGS) entry which is preliminary data.</text>
</comment>
<evidence type="ECO:0000259" key="10">
    <source>
        <dbReference type="Pfam" id="PF00082"/>
    </source>
</evidence>
<evidence type="ECO:0000256" key="7">
    <source>
        <dbReference type="PROSITE-ProRule" id="PRU01240"/>
    </source>
</evidence>
<evidence type="ECO:0000256" key="2">
    <source>
        <dbReference type="ARBA" id="ARBA00022670"/>
    </source>
</evidence>
<dbReference type="InterPro" id="IPR015500">
    <property type="entry name" value="Peptidase_S8_subtilisin-rel"/>
</dbReference>
<dbReference type="PRINTS" id="PR00723">
    <property type="entry name" value="SUBTILISIN"/>
</dbReference>
<dbReference type="Gene3D" id="2.60.40.1710">
    <property type="entry name" value="Subtilisin-like superfamily"/>
    <property type="match status" value="1"/>
</dbReference>
<dbReference type="PANTHER" id="PTHR43399:SF4">
    <property type="entry name" value="CELL WALL-ASSOCIATED PROTEASE"/>
    <property type="match status" value="1"/>
</dbReference>
<dbReference type="PANTHER" id="PTHR43399">
    <property type="entry name" value="SUBTILISIN-RELATED"/>
    <property type="match status" value="1"/>
</dbReference>
<dbReference type="InterPro" id="IPR022398">
    <property type="entry name" value="Peptidase_S8_His-AS"/>
</dbReference>
<dbReference type="InterPro" id="IPR036852">
    <property type="entry name" value="Peptidase_S8/S53_dom_sf"/>
</dbReference>
<dbReference type="SUPFAM" id="SSF52743">
    <property type="entry name" value="Subtilisin-like"/>
    <property type="match status" value="1"/>
</dbReference>
<evidence type="ECO:0000256" key="4">
    <source>
        <dbReference type="ARBA" id="ARBA00022801"/>
    </source>
</evidence>
<evidence type="ECO:0000256" key="6">
    <source>
        <dbReference type="PIRSR" id="PIRSR615500-1"/>
    </source>
</evidence>
<dbReference type="InterPro" id="IPR051048">
    <property type="entry name" value="Peptidase_S8/S53_subtilisin"/>
</dbReference>
<keyword evidence="5 7" id="KW-0720">Serine protease</keyword>
<name>A0AAV9T6J6_9PEZI</name>
<keyword evidence="2 7" id="KW-0645">Protease</keyword>
<feature type="chain" id="PRO_5043754306" evidence="9">
    <location>
        <begin position="25"/>
        <end position="1251"/>
    </location>
</feature>
<dbReference type="PROSITE" id="PS00138">
    <property type="entry name" value="SUBTILASE_SER"/>
    <property type="match status" value="1"/>
</dbReference>
<evidence type="ECO:0000256" key="1">
    <source>
        <dbReference type="ARBA" id="ARBA00011073"/>
    </source>
</evidence>
<feature type="active site" description="Charge relay system" evidence="6 7">
    <location>
        <position position="226"/>
    </location>
</feature>
<reference evidence="12 13" key="1">
    <citation type="submission" date="2023-04" db="EMBL/GenBank/DDBJ databases">
        <title>Colletotrichum tabacum stain YC1 causing leaf anthracnose on Nicotiana tabacum(L.) cv.</title>
        <authorList>
            <person name="Ji Z."/>
            <person name="Wang M."/>
            <person name="Zhang J."/>
            <person name="Wang N."/>
            <person name="Zhou Z."/>
        </authorList>
    </citation>
    <scope>NUCLEOTIDE SEQUENCE [LARGE SCALE GENOMIC DNA]</scope>
    <source>
        <strain evidence="12 13">YC1</strain>
    </source>
</reference>
<feature type="active site" description="Charge relay system" evidence="6 7">
    <location>
        <position position="535"/>
    </location>
</feature>
<keyword evidence="3 9" id="KW-0732">Signal</keyword>
<keyword evidence="4 7" id="KW-0378">Hydrolase</keyword>
<dbReference type="InterPro" id="IPR010435">
    <property type="entry name" value="C5a/SBT2-like_Fn3"/>
</dbReference>
<dbReference type="AlphaFoldDB" id="A0AAV9T6J6"/>
<dbReference type="Pfam" id="PF06280">
    <property type="entry name" value="fn3_5"/>
    <property type="match status" value="1"/>
</dbReference>
<evidence type="ECO:0000313" key="12">
    <source>
        <dbReference type="EMBL" id="KAK6213200.1"/>
    </source>
</evidence>
<comment type="similarity">
    <text evidence="1 7 8">Belongs to the peptidase S8 family.</text>
</comment>
<feature type="domain" description="C5a peptidase/Subtilisin-like protease SBT2-like Fn3-like" evidence="11">
    <location>
        <begin position="616"/>
        <end position="725"/>
    </location>
</feature>
<evidence type="ECO:0000256" key="9">
    <source>
        <dbReference type="SAM" id="SignalP"/>
    </source>
</evidence>
<sequence length="1251" mass="132570">MPRLSKILQSALVAVTAATSTVTAVTTEGGFASGRNRLAPPASDAASGRYIVELEKSTGPNARQEDSSAADSLVGQISSLGYEATVKEDFTAISGRFRGVSVEIANVDNSNNNNKNNANSNSSGVVDEIKSIPGVADAWPVQPIALDVSFEVTTDSQRWNPHIATRVSELHDRGLTGAGQRVCVVDSGVDVDHPALLGKVVGGRNLVDGDGSPSSSAATLTDCAGHGTFVSSVIAAAHKDFAGVAPDAEIYMYKVFGCSDATSNDLVLKGMLAADSDDCDIISVSIGSNTGYADSVLSRVASEIAQDRLIVIAAGNSGEMGPYFASSPAAGRGVVAVGSVEASQTLGWPATLVSSGGQSLNISYVTYDGAKFNQTVHVPIVLDAGDSCNIAGFGSETTAVLAKRGVCNSFQSFRSIANAGFGYGILFDSYNQGAYYFDDVTASSDTLQLMAVTTASVGDWASAQVAKNYTLHLKIESDAQPAAFAAEVPSAGQVSSFTSWGPTYENGFSPIVSAPGGVVYGAFPDGRFAISSGTSFATPYISGVAALWFAHAKKDRAEFVRRLTSTALALPAFDVTDGKVVGGGLAASLAQQGAGLVDAAKLFDYTTVLLSEPTLSLNDTDNRVSTHTIRIQNTGSEEVTYNVSHVAASTISSRNSIWYPNTYYPPLLSAAGSLSEAKTVTVAAGAISEIEVTLSAPDVTAESGALWSGKILLAGSNDELLTVPYIGIEASTYNWTPLHHSPESYRYDQTDGSLYPIDYQGLAYRPAEFDSPEVYFAFRYGTYEFSVDLVGVDWKTEQFSYPPQHSSGPRAWYGSVRFQGYEGGGYMDFPMREVVRFNLGTYITFRSFANGTDIPSGRYRIFTRALRIFGDAANAADWQLFLSDPFSIQLGDDPIPGQNATWTSSVPVSTAAATTTMTTAAAPTTTSVATTTAPISVPGSTTTLSATATPTGLADAFTSLKLQRLQEDTPFIIDPAAWMELHVQISLPSPVPADSVISFAVPPEITDIAQDVQLSASGAQAGHASFDPETRLYTIELAEWTTWNKNMVGNFFVMCRFAPEFAASMRQGTYVVQFPTVGKVHEASVYYTAVDRSAVYERLSTAPFDGTSLYTAEVEVPAALGPWDFVRLTTSHAANSDGFVCANSSVAVGTALDAENRITASTDVTASATEVCNVKNFRAVYNETLAGDEVLRFTVASIQGDREMWTLSVAYLLDVQLSNGTMVLYDQRTLAFEKNPRLRTWGFNAFEGERA</sequence>
<evidence type="ECO:0000259" key="11">
    <source>
        <dbReference type="Pfam" id="PF06280"/>
    </source>
</evidence>
<organism evidence="12 13">
    <name type="scientific">Colletotrichum tabaci</name>
    <dbReference type="NCBI Taxonomy" id="1209068"/>
    <lineage>
        <taxon>Eukaryota</taxon>
        <taxon>Fungi</taxon>
        <taxon>Dikarya</taxon>
        <taxon>Ascomycota</taxon>
        <taxon>Pezizomycotina</taxon>
        <taxon>Sordariomycetes</taxon>
        <taxon>Hypocreomycetidae</taxon>
        <taxon>Glomerellales</taxon>
        <taxon>Glomerellaceae</taxon>
        <taxon>Colletotrichum</taxon>
        <taxon>Colletotrichum destructivum species complex</taxon>
    </lineage>
</organism>
<keyword evidence="13" id="KW-1185">Reference proteome</keyword>
<gene>
    <name evidence="12" type="ORF">QIS74_09202</name>
</gene>
<protein>
    <submittedName>
        <fullName evidence="12">Alkaline elastase</fullName>
    </submittedName>
</protein>
<dbReference type="EMBL" id="JASAOK010000044">
    <property type="protein sequence ID" value="KAK6213200.1"/>
    <property type="molecule type" value="Genomic_DNA"/>
</dbReference>
<feature type="signal peptide" evidence="9">
    <location>
        <begin position="1"/>
        <end position="24"/>
    </location>
</feature>
<accession>A0AAV9T6J6</accession>
<evidence type="ECO:0000256" key="3">
    <source>
        <dbReference type="ARBA" id="ARBA00022729"/>
    </source>
</evidence>
<dbReference type="InterPro" id="IPR023827">
    <property type="entry name" value="Peptidase_S8_Asp-AS"/>
</dbReference>
<dbReference type="InterPro" id="IPR023828">
    <property type="entry name" value="Peptidase_S8_Ser-AS"/>
</dbReference>
<dbReference type="GO" id="GO:0016020">
    <property type="term" value="C:membrane"/>
    <property type="evidence" value="ECO:0007669"/>
    <property type="project" value="InterPro"/>
</dbReference>
<proteinExistence type="inferred from homology"/>
<feature type="active site" description="Charge relay system" evidence="6 7">
    <location>
        <position position="186"/>
    </location>
</feature>
<evidence type="ECO:0000313" key="13">
    <source>
        <dbReference type="Proteomes" id="UP001327957"/>
    </source>
</evidence>
<dbReference type="Proteomes" id="UP001327957">
    <property type="component" value="Unassembled WGS sequence"/>
</dbReference>